<dbReference type="CDD" id="cd07719">
    <property type="entry name" value="arylsulfatase_AtsA-like_MBL-fold"/>
    <property type="match status" value="1"/>
</dbReference>
<evidence type="ECO:0000313" key="3">
    <source>
        <dbReference type="EMBL" id="RZO25735.1"/>
    </source>
</evidence>
<dbReference type="InterPro" id="IPR044094">
    <property type="entry name" value="AtsA-like_MBL-fold"/>
</dbReference>
<dbReference type="InterPro" id="IPR036866">
    <property type="entry name" value="RibonucZ/Hydroxyglut_hydro"/>
</dbReference>
<accession>A0A520MWZ5</accession>
<protein>
    <submittedName>
        <fullName evidence="3">MBL fold metallo-hydrolase</fullName>
    </submittedName>
</protein>
<proteinExistence type="predicted"/>
<name>A0A520MWZ5_9GAMM</name>
<reference evidence="3 4" key="1">
    <citation type="submission" date="2019-02" db="EMBL/GenBank/DDBJ databases">
        <title>Prokaryotic population dynamics and viral predation in marine succession experiment using metagenomics: the confinement effect.</title>
        <authorList>
            <person name="Haro-Moreno J.M."/>
            <person name="Rodriguez-Valera F."/>
            <person name="Lopez-Perez M."/>
        </authorList>
    </citation>
    <scope>NUCLEOTIDE SEQUENCE [LARGE SCALE GENOMIC DNA]</scope>
    <source>
        <strain evidence="3">MED-G159</strain>
    </source>
</reference>
<dbReference type="Gene3D" id="3.60.15.10">
    <property type="entry name" value="Ribonuclease Z/Hydroxyacylglutathione hydrolase-like"/>
    <property type="match status" value="1"/>
</dbReference>
<evidence type="ECO:0000313" key="4">
    <source>
        <dbReference type="Proteomes" id="UP000315825"/>
    </source>
</evidence>
<feature type="domain" description="Metallo-beta-lactamase" evidence="2">
    <location>
        <begin position="68"/>
        <end position="266"/>
    </location>
</feature>
<dbReference type="AlphaFoldDB" id="A0A520MWZ5"/>
<comment type="caution">
    <text evidence="3">The sequence shown here is derived from an EMBL/GenBank/DDBJ whole genome shotgun (WGS) entry which is preliminary data.</text>
</comment>
<dbReference type="PANTHER" id="PTHR46018:SF2">
    <property type="entry name" value="ZINC PHOSPHODIESTERASE ELAC PROTEIN 1"/>
    <property type="match status" value="1"/>
</dbReference>
<evidence type="ECO:0000259" key="2">
    <source>
        <dbReference type="SMART" id="SM00849"/>
    </source>
</evidence>
<dbReference type="Pfam" id="PF23023">
    <property type="entry name" value="Anti-Pycsar_Apyc1"/>
    <property type="match status" value="1"/>
</dbReference>
<dbReference type="SMART" id="SM00849">
    <property type="entry name" value="Lactamase_B"/>
    <property type="match status" value="1"/>
</dbReference>
<evidence type="ECO:0000256" key="1">
    <source>
        <dbReference type="ARBA" id="ARBA00022801"/>
    </source>
</evidence>
<dbReference type="EMBL" id="SHBE01000011">
    <property type="protein sequence ID" value="RZO25735.1"/>
    <property type="molecule type" value="Genomic_DNA"/>
</dbReference>
<dbReference type="SUPFAM" id="SSF56281">
    <property type="entry name" value="Metallo-hydrolase/oxidoreductase"/>
    <property type="match status" value="1"/>
</dbReference>
<organism evidence="3 4">
    <name type="scientific">SAR86 cluster bacterium</name>
    <dbReference type="NCBI Taxonomy" id="2030880"/>
    <lineage>
        <taxon>Bacteria</taxon>
        <taxon>Pseudomonadati</taxon>
        <taxon>Pseudomonadota</taxon>
        <taxon>Gammaproteobacteria</taxon>
        <taxon>SAR86 cluster</taxon>
    </lineage>
</organism>
<keyword evidence="1 3" id="KW-0378">Hydrolase</keyword>
<sequence length="359" mass="40215">MKFIKWTFLTAVILFGFLYIILQAPLVQKFIFEVSAKNAFALSINSEPNDGLRATVCGSGSPMPSDSAQTCIMIEAGKKIFIVDIGDGSAANLARWRVPMENLEAVFITHLHSDHIADLGDLHLMSWIARDRKEKLKVYGPDGIENVTAGFDLVYREDYIFRNEHHGNLIAPIEVTGYKPITIEGNSVVYDKDELKVTAFLVNHKPVDPAYGFRFDYKDRSIVMSGDTIYDENLITNARGADVLFHEAISNELTSITSKIAAELGEEFDNNPARHASEIFYHIQDYHTTPIDAALAASKSDVKLLVFYHLVPTPQGLVKKIMAEIFFRGVTQVFSNWEYAIDGTKVTLPLDSDEIIFNK</sequence>
<dbReference type="GO" id="GO:0042781">
    <property type="term" value="F:3'-tRNA processing endoribonuclease activity"/>
    <property type="evidence" value="ECO:0007669"/>
    <property type="project" value="TreeGrafter"/>
</dbReference>
<gene>
    <name evidence="3" type="ORF">EVA92_04560</name>
</gene>
<dbReference type="PANTHER" id="PTHR46018">
    <property type="entry name" value="ZINC PHOSPHODIESTERASE ELAC PROTEIN 1"/>
    <property type="match status" value="1"/>
</dbReference>
<dbReference type="InterPro" id="IPR001279">
    <property type="entry name" value="Metallo-B-lactamas"/>
</dbReference>
<dbReference type="Proteomes" id="UP000315825">
    <property type="component" value="Unassembled WGS sequence"/>
</dbReference>